<evidence type="ECO:0000313" key="3">
    <source>
        <dbReference type="EMBL" id="GMT32148.1"/>
    </source>
</evidence>
<keyword evidence="1" id="KW-0472">Membrane</keyword>
<gene>
    <name evidence="3" type="ORF">PFISCL1PPCAC_23445</name>
</gene>
<accession>A0AAV5WL43</accession>
<feature type="non-terminal residue" evidence="3">
    <location>
        <position position="1"/>
    </location>
</feature>
<keyword evidence="2" id="KW-0732">Signal</keyword>
<feature type="transmembrane region" description="Helical" evidence="1">
    <location>
        <begin position="158"/>
        <end position="186"/>
    </location>
</feature>
<name>A0AAV5WL43_9BILA</name>
<sequence length="253" mass="28224">LLTVMDHRLVLVLLSLTTVSLAASASSWNDNNRYRDYDYGSRYDDAPRGRDTKRDDYAAQIANGNGGSHTYQSRPKCDELCLNPCGSTTVYLEEGSLPMYTCDKLKPPKMKKILHRSVLIQYSPPPVVHVLVLPSLYQYSFLIQLGSPFFQTLKGSSFYVTLCVLGAIVVVVVVIVTCCFCCSYCCRNPSSAESSRGSSKQALAHNEDGEFKEYLNGNGNGMSNGHHHDDIGAMKREREREFARRPRPVPQIV</sequence>
<protein>
    <submittedName>
        <fullName evidence="3">Uncharacterized protein</fullName>
    </submittedName>
</protein>
<organism evidence="3 4">
    <name type="scientific">Pristionchus fissidentatus</name>
    <dbReference type="NCBI Taxonomy" id="1538716"/>
    <lineage>
        <taxon>Eukaryota</taxon>
        <taxon>Metazoa</taxon>
        <taxon>Ecdysozoa</taxon>
        <taxon>Nematoda</taxon>
        <taxon>Chromadorea</taxon>
        <taxon>Rhabditida</taxon>
        <taxon>Rhabditina</taxon>
        <taxon>Diplogasteromorpha</taxon>
        <taxon>Diplogasteroidea</taxon>
        <taxon>Neodiplogasteridae</taxon>
        <taxon>Pristionchus</taxon>
    </lineage>
</organism>
<proteinExistence type="predicted"/>
<evidence type="ECO:0000256" key="2">
    <source>
        <dbReference type="SAM" id="SignalP"/>
    </source>
</evidence>
<evidence type="ECO:0000313" key="4">
    <source>
        <dbReference type="Proteomes" id="UP001432322"/>
    </source>
</evidence>
<dbReference type="Proteomes" id="UP001432322">
    <property type="component" value="Unassembled WGS sequence"/>
</dbReference>
<keyword evidence="4" id="KW-1185">Reference proteome</keyword>
<dbReference type="AlphaFoldDB" id="A0AAV5WL43"/>
<feature type="signal peptide" evidence="2">
    <location>
        <begin position="1"/>
        <end position="22"/>
    </location>
</feature>
<reference evidence="3" key="1">
    <citation type="submission" date="2023-10" db="EMBL/GenBank/DDBJ databases">
        <title>Genome assembly of Pristionchus species.</title>
        <authorList>
            <person name="Yoshida K."/>
            <person name="Sommer R.J."/>
        </authorList>
    </citation>
    <scope>NUCLEOTIDE SEQUENCE</scope>
    <source>
        <strain evidence="3">RS5133</strain>
    </source>
</reference>
<keyword evidence="1" id="KW-0812">Transmembrane</keyword>
<feature type="chain" id="PRO_5043461954" evidence="2">
    <location>
        <begin position="23"/>
        <end position="253"/>
    </location>
</feature>
<dbReference type="EMBL" id="BTSY01000006">
    <property type="protein sequence ID" value="GMT32148.1"/>
    <property type="molecule type" value="Genomic_DNA"/>
</dbReference>
<keyword evidence="1" id="KW-1133">Transmembrane helix</keyword>
<comment type="caution">
    <text evidence="3">The sequence shown here is derived from an EMBL/GenBank/DDBJ whole genome shotgun (WGS) entry which is preliminary data.</text>
</comment>
<evidence type="ECO:0000256" key="1">
    <source>
        <dbReference type="SAM" id="Phobius"/>
    </source>
</evidence>